<name>A0ABV6NDT4_9BACI</name>
<keyword evidence="3" id="KW-1185">Reference proteome</keyword>
<keyword evidence="1" id="KW-0812">Transmembrane</keyword>
<keyword evidence="1" id="KW-0472">Membrane</keyword>
<gene>
    <name evidence="2" type="ORF">ACFFH4_07590</name>
</gene>
<feature type="transmembrane region" description="Helical" evidence="1">
    <location>
        <begin position="86"/>
        <end position="103"/>
    </location>
</feature>
<sequence length="117" mass="13775">MNMYQSDLRNVHDQCKNYQSYHVTLTMTDGRTMDGIIDNVTMDHVSVLVGEDVMDREEETESDTRYYGGFGGYGVPRRRFRRFRRFDFPLATIAALALLPYIAPPPAYPYYPYYPYY</sequence>
<accession>A0ABV6NDT4</accession>
<proteinExistence type="predicted"/>
<dbReference type="EMBL" id="JBHLTR010000006">
    <property type="protein sequence ID" value="MFC0558913.1"/>
    <property type="molecule type" value="Genomic_DNA"/>
</dbReference>
<organism evidence="2 3">
    <name type="scientific">Halalkalibacter alkalisediminis</name>
    <dbReference type="NCBI Taxonomy" id="935616"/>
    <lineage>
        <taxon>Bacteria</taxon>
        <taxon>Bacillati</taxon>
        <taxon>Bacillota</taxon>
        <taxon>Bacilli</taxon>
        <taxon>Bacillales</taxon>
        <taxon>Bacillaceae</taxon>
        <taxon>Halalkalibacter</taxon>
    </lineage>
</organism>
<reference evidence="2 3" key="1">
    <citation type="submission" date="2024-09" db="EMBL/GenBank/DDBJ databases">
        <authorList>
            <person name="Sun Q."/>
            <person name="Mori K."/>
        </authorList>
    </citation>
    <scope>NUCLEOTIDE SEQUENCE [LARGE SCALE GENOMIC DNA]</scope>
    <source>
        <strain evidence="2 3">NCAIM B.02301</strain>
    </source>
</reference>
<evidence type="ECO:0000313" key="3">
    <source>
        <dbReference type="Proteomes" id="UP001589833"/>
    </source>
</evidence>
<dbReference type="RefSeq" id="WP_273839404.1">
    <property type="nucleotide sequence ID" value="NZ_JAQQWT010000001.1"/>
</dbReference>
<comment type="caution">
    <text evidence="2">The sequence shown here is derived from an EMBL/GenBank/DDBJ whole genome shotgun (WGS) entry which is preliminary data.</text>
</comment>
<keyword evidence="1" id="KW-1133">Transmembrane helix</keyword>
<dbReference type="Proteomes" id="UP001589833">
    <property type="component" value="Unassembled WGS sequence"/>
</dbReference>
<evidence type="ECO:0000313" key="2">
    <source>
        <dbReference type="EMBL" id="MFC0558913.1"/>
    </source>
</evidence>
<protein>
    <submittedName>
        <fullName evidence="2">Uncharacterized protein</fullName>
    </submittedName>
</protein>
<evidence type="ECO:0000256" key="1">
    <source>
        <dbReference type="SAM" id="Phobius"/>
    </source>
</evidence>